<keyword evidence="7" id="KW-0472">Membrane</keyword>
<evidence type="ECO:0000256" key="8">
    <source>
        <dbReference type="ARBA" id="ARBA00034811"/>
    </source>
</evidence>
<dbReference type="EMBL" id="OZ004259">
    <property type="protein sequence ID" value="CAK7916572.1"/>
    <property type="molecule type" value="Genomic_DNA"/>
</dbReference>
<feature type="domain" description="AAA+ ATPase" evidence="11">
    <location>
        <begin position="553"/>
        <end position="702"/>
    </location>
</feature>
<dbReference type="SUPFAM" id="SSF52540">
    <property type="entry name" value="P-loop containing nucleoside triphosphate hydrolases"/>
    <property type="match status" value="2"/>
</dbReference>
<dbReference type="Gene3D" id="3.40.50.300">
    <property type="entry name" value="P-loop containing nucleotide triphosphate hydrolases"/>
    <property type="match status" value="2"/>
</dbReference>
<evidence type="ECO:0000256" key="7">
    <source>
        <dbReference type="ARBA" id="ARBA00023136"/>
    </source>
</evidence>
<dbReference type="InterPro" id="IPR003959">
    <property type="entry name" value="ATPase_AAA_core"/>
</dbReference>
<proteinExistence type="inferred from homology"/>
<dbReference type="InterPro" id="IPR056995">
    <property type="entry name" value="PEX6_4th_dom"/>
</dbReference>
<dbReference type="PANTHER" id="PTHR23077">
    <property type="entry name" value="AAA-FAMILY ATPASE"/>
    <property type="match status" value="1"/>
</dbReference>
<evidence type="ECO:0000256" key="5">
    <source>
        <dbReference type="ARBA" id="ARBA00022801"/>
    </source>
</evidence>
<sequence>MPTAIDSSERQSHTVTEVSISADVHFVNESSPVVDGVDISHELYTRLFPTPDEPESVSEGKYVLIRLLGAPDYFGNFNLYKISSINHYSPTPLAVSLVNQTNLARFNGQITLNKCIIRSVDPHSIPILEKVFVCVPENIYLVLQGMPSSSVKELFITKVLAHIGGIVRSGDVVRALNGTVKLCEPVSQGFLNDSTSIVLVKEHLLEDGEIDTEVQEEQLQESLKEIDLDLESDDGEDVGLDLSTYLNGPTVSNTPSIELLVKPLPDKLAIDDIQPSLWTKEDHDLFAFLNAEDFVRLGFPVFNGDSVKLSFGDKSVIIKILTVMEPNKSFRSGSIYLSPILIINLDLTQDSKITLSPIPQRGQLLSSVVPIAKSVTIARVLSPITMDKTYQQSFFAALKTSFHSSFKCVRQGDFIPVVIDTVLSKTMFDTNNMLQQNGHEPLEDSVVPIGDPDAVAWFRIVEISAGEEKDDLSRITETNQYVIDSLKTRMISSGVEHVRLPSNSFGQWFQFLQLPQAFPFYKVIQSNPSIFKYASELKKIICTCIESQGKVQLKTSILLNSSSRGLGKTTVMRDLALDLGLNLIELDCFDVINPGAELKTIGLLRGKIDKLIGDAIQGGSIDAATFHVIYLKHIENLCVKTDENEQGSNVTTSLSLKVVQLIQEYLNEYSNLVVVMSCNDEDKLSESLRSMVKFQIDFGVPNERERLEIFKFLIQDGISSSIKRVAEVTNDDNDYFDLSLVAYDKRNDVSYQSLALQSAGLTPRDLISIIKCAKRLAVQRLTETCHEQKLSLHQLVMVGNGGRITWIPEDFNKAINEARNQFSDSIGAPRIPNVKWEDIGGLDLVKDEILDTIDMPLKHPELFNNGLKKRSGILFYGPPGTGKTLLAKAIATNFSLNFFSVKGPELLNMYIGESEANVRRVFQKARDAKPCVIFFDELDSVAPKRGNQGDSGGVMDRIVSQLLAELDGMSGDGDGVFVVGATNRPDLLDEALLRPGRFDKMLYLGISDTNDKQAKILEALTRKFELNEDVDLQKIAEKCSFTFTGADFYALCSDSMLNAMTRTANNVDTKIKKFNEDLVAKGKPVVSTRWWFDNAATPEDIHVSVTMEDFQKAQNELSPSVSAEELEHYLRVRENFEGGKEKAMETAGGNNNSNGNVQNNGHAMSPELKQRVQELIGDDVEEIIDEHGNHLGNGYT</sequence>
<keyword evidence="6" id="KW-0067">ATP-binding</keyword>
<evidence type="ECO:0000259" key="11">
    <source>
        <dbReference type="SMART" id="SM00382"/>
    </source>
</evidence>
<gene>
    <name evidence="12" type="primary">PEX6</name>
    <name evidence="12" type="ORF">CAAN4_G04456</name>
</gene>
<dbReference type="Proteomes" id="UP001497600">
    <property type="component" value="Chromosome G"/>
</dbReference>
<keyword evidence="3" id="KW-0962">Peroxisome biogenesis</keyword>
<dbReference type="InterPro" id="IPR050168">
    <property type="entry name" value="AAA_ATPase_domain"/>
</dbReference>
<evidence type="ECO:0000256" key="9">
    <source>
        <dbReference type="ARBA" id="ARBA00034920"/>
    </source>
</evidence>
<comment type="subcellular location">
    <subcellularLocation>
        <location evidence="1">Membrane</location>
    </subcellularLocation>
</comment>
<evidence type="ECO:0000256" key="2">
    <source>
        <dbReference type="ARBA" id="ARBA00006914"/>
    </source>
</evidence>
<comment type="similarity">
    <text evidence="2">Belongs to the AAA ATPase family.</text>
</comment>
<keyword evidence="5" id="KW-0378">Hydrolase</keyword>
<dbReference type="InterPro" id="IPR047533">
    <property type="entry name" value="RecA-like_PEX6_r2"/>
</dbReference>
<organism evidence="12 13">
    <name type="scientific">[Candida] anglica</name>
    <dbReference type="NCBI Taxonomy" id="148631"/>
    <lineage>
        <taxon>Eukaryota</taxon>
        <taxon>Fungi</taxon>
        <taxon>Dikarya</taxon>
        <taxon>Ascomycota</taxon>
        <taxon>Saccharomycotina</taxon>
        <taxon>Pichiomycetes</taxon>
        <taxon>Debaryomycetaceae</taxon>
        <taxon>Kurtzmaniella</taxon>
    </lineage>
</organism>
<protein>
    <recommendedName>
        <fullName evidence="8">Peroxisomal ATPase PEX6</fullName>
    </recommendedName>
    <alternativeName>
        <fullName evidence="9">Peroxin-6</fullName>
    </alternativeName>
</protein>
<accession>A0ABP0ELB9</accession>
<evidence type="ECO:0000256" key="6">
    <source>
        <dbReference type="ARBA" id="ARBA00022840"/>
    </source>
</evidence>
<dbReference type="CDD" id="cd19527">
    <property type="entry name" value="RecA-like_PEX6_r2"/>
    <property type="match status" value="1"/>
</dbReference>
<dbReference type="SMART" id="SM00382">
    <property type="entry name" value="AAA"/>
    <property type="match status" value="2"/>
</dbReference>
<dbReference type="Pfam" id="PF00004">
    <property type="entry name" value="AAA"/>
    <property type="match status" value="2"/>
</dbReference>
<dbReference type="Pfam" id="PF23315">
    <property type="entry name" value="PEX6_4th"/>
    <property type="match status" value="1"/>
</dbReference>
<dbReference type="PROSITE" id="PS00674">
    <property type="entry name" value="AAA"/>
    <property type="match status" value="1"/>
</dbReference>
<evidence type="ECO:0000256" key="3">
    <source>
        <dbReference type="ARBA" id="ARBA00022593"/>
    </source>
</evidence>
<dbReference type="PANTHER" id="PTHR23077:SF9">
    <property type="entry name" value="PEROXISOMAL ATPASE PEX6"/>
    <property type="match status" value="1"/>
</dbReference>
<name>A0ABP0ELB9_9ASCO</name>
<dbReference type="InterPro" id="IPR003960">
    <property type="entry name" value="ATPase_AAA_CS"/>
</dbReference>
<comment type="catalytic activity">
    <reaction evidence="10">
        <text>ATP + H2O = ADP + phosphate + H(+)</text>
        <dbReference type="Rhea" id="RHEA:13065"/>
        <dbReference type="ChEBI" id="CHEBI:15377"/>
        <dbReference type="ChEBI" id="CHEBI:15378"/>
        <dbReference type="ChEBI" id="CHEBI:30616"/>
        <dbReference type="ChEBI" id="CHEBI:43474"/>
        <dbReference type="ChEBI" id="CHEBI:456216"/>
    </reaction>
    <physiologicalReaction direction="left-to-right" evidence="10">
        <dbReference type="Rhea" id="RHEA:13066"/>
    </physiologicalReaction>
</comment>
<evidence type="ECO:0000313" key="12">
    <source>
        <dbReference type="EMBL" id="CAK7916572.1"/>
    </source>
</evidence>
<keyword evidence="13" id="KW-1185">Reference proteome</keyword>
<dbReference type="Gene3D" id="1.10.8.60">
    <property type="match status" value="1"/>
</dbReference>
<evidence type="ECO:0000313" key="13">
    <source>
        <dbReference type="Proteomes" id="UP001497600"/>
    </source>
</evidence>
<feature type="domain" description="AAA+ ATPase" evidence="11">
    <location>
        <begin position="869"/>
        <end position="1008"/>
    </location>
</feature>
<dbReference type="InterPro" id="IPR027417">
    <property type="entry name" value="P-loop_NTPase"/>
</dbReference>
<evidence type="ECO:0000256" key="4">
    <source>
        <dbReference type="ARBA" id="ARBA00022741"/>
    </source>
</evidence>
<evidence type="ECO:0000256" key="1">
    <source>
        <dbReference type="ARBA" id="ARBA00004370"/>
    </source>
</evidence>
<keyword evidence="4" id="KW-0547">Nucleotide-binding</keyword>
<evidence type="ECO:0000256" key="10">
    <source>
        <dbReference type="ARBA" id="ARBA00048778"/>
    </source>
</evidence>
<reference evidence="12 13" key="1">
    <citation type="submission" date="2024-01" db="EMBL/GenBank/DDBJ databases">
        <authorList>
            <consortium name="Genoscope - CEA"/>
            <person name="William W."/>
        </authorList>
    </citation>
    <scope>NUCLEOTIDE SEQUENCE [LARGE SCALE GENOMIC DNA]</scope>
    <source>
        <strain evidence="12 13">29B2s-10</strain>
    </source>
</reference>
<dbReference type="InterPro" id="IPR003593">
    <property type="entry name" value="AAA+_ATPase"/>
</dbReference>